<dbReference type="SUPFAM" id="SSF50182">
    <property type="entry name" value="Sm-like ribonucleoproteins"/>
    <property type="match status" value="1"/>
</dbReference>
<feature type="transmembrane region" description="Helical" evidence="7">
    <location>
        <begin position="177"/>
        <end position="206"/>
    </location>
</feature>
<name>A0AAD5TL69_9FUNG</name>
<feature type="compositionally biased region" description="Pro residues" evidence="6">
    <location>
        <begin position="365"/>
        <end position="378"/>
    </location>
</feature>
<dbReference type="InterPro" id="IPR018247">
    <property type="entry name" value="EF_Hand_1_Ca_BS"/>
</dbReference>
<feature type="region of interest" description="Disordered" evidence="6">
    <location>
        <begin position="1"/>
        <end position="71"/>
    </location>
</feature>
<dbReference type="InterPro" id="IPR006685">
    <property type="entry name" value="MscS_channel_2nd"/>
</dbReference>
<feature type="transmembrane region" description="Helical" evidence="7">
    <location>
        <begin position="128"/>
        <end position="150"/>
    </location>
</feature>
<accession>A0AAD5TL69</accession>
<dbReference type="Proteomes" id="UP001212152">
    <property type="component" value="Unassembled WGS sequence"/>
</dbReference>
<keyword evidence="10" id="KW-1185">Reference proteome</keyword>
<dbReference type="AlphaFoldDB" id="A0AAD5TL69"/>
<feature type="compositionally biased region" description="Basic residues" evidence="6">
    <location>
        <begin position="443"/>
        <end position="458"/>
    </location>
</feature>
<evidence type="ECO:0000313" key="9">
    <source>
        <dbReference type="EMBL" id="KAJ3178978.1"/>
    </source>
</evidence>
<dbReference type="InterPro" id="IPR011992">
    <property type="entry name" value="EF-hand-dom_pair"/>
</dbReference>
<keyword evidence="3" id="KW-0106">Calcium</keyword>
<dbReference type="PROSITE" id="PS50222">
    <property type="entry name" value="EF_HAND_2"/>
    <property type="match status" value="1"/>
</dbReference>
<feature type="compositionally biased region" description="Polar residues" evidence="6">
    <location>
        <begin position="387"/>
        <end position="398"/>
    </location>
</feature>
<feature type="transmembrane region" description="Helical" evidence="7">
    <location>
        <begin position="227"/>
        <end position="247"/>
    </location>
</feature>
<dbReference type="GO" id="GO:0006874">
    <property type="term" value="P:intracellular calcium ion homeostasis"/>
    <property type="evidence" value="ECO:0007669"/>
    <property type="project" value="TreeGrafter"/>
</dbReference>
<feature type="compositionally biased region" description="Pro residues" evidence="6">
    <location>
        <begin position="1"/>
        <end position="15"/>
    </location>
</feature>
<dbReference type="SMART" id="SM00054">
    <property type="entry name" value="EFh"/>
    <property type="match status" value="2"/>
</dbReference>
<dbReference type="EMBL" id="JADGJQ010000023">
    <property type="protein sequence ID" value="KAJ3178978.1"/>
    <property type="molecule type" value="Genomic_DNA"/>
</dbReference>
<feature type="compositionally biased region" description="Basic residues" evidence="6">
    <location>
        <begin position="400"/>
        <end position="415"/>
    </location>
</feature>
<dbReference type="InterPro" id="IPR023408">
    <property type="entry name" value="MscS_beta-dom_sf"/>
</dbReference>
<feature type="domain" description="EF-hand" evidence="8">
    <location>
        <begin position="735"/>
        <end position="770"/>
    </location>
</feature>
<sequence length="1064" mass="116475">MVDPRAPPLHPPPSVPSAVPSPTVPPPPRATPSNLRVATVPGGGTAAVSNAGSSPPQYSPPSHSGSPAASAAAVADALQPPAGDDDFDWLGVDYAGAPAPAAEDEVQEDEAEGLFGLRCCHVPPWARFLVYMLVGLAVPALPLLISYLVLHRPNDPNIFSDISVSDTLTLSTEIARWAFWLASVWCAWLIMWYFLDVLPYILIVVLSKLFGGYSEKARSRLEYMVAVKIYLTIASWTVLYTVSYALLFNQMNQVDYWQTIFHVIVTSMVWSLCLLVHKLLLQVIAVKFHRIAYKDRIVESKKNMRILESLKRYAKSQQRTTSEFFFIPADSPEHGGGRSILSPRFPSPTRLTPTRLSRQSTPILQSPPPEPPPAPILEPPVVAATDTGEQVMSSSNLKRATGKHHHRHHHRHRLHNSPENEATPAPASDLPRAQHQPPPPTTKHSHKFWRSFLKRRAKKTAESRDDLDMDDYGGTAGDDGSSSSSSGGGDTSDSDSERAATVVPPKPQNLPVPLDKNRSDDFDDDDDEREDKITKSASLYPDETIPSIAGVLTTGSPSRRSTMNRGTASETALQQRYPTISRHPRPPSITGTPGNDPPQHHHHHRTRTSSATPSSSGLRSRSSVLRPAARSRRTSATSRENEGDPASLLENQNDNSNAGGGSGGSSSALLETTTTIRAPVSGLNDMSGRAYMRELQRMDISTHVQASKLAKKIFVGLGGNEKGFLTLDDFMRCFPNTFHAAEAFSVLDQDGNGSITRKEVKECVIGIYRERRGLYRAMRDLSQALGKLDSFFFFVDGFVTFCIALPIFGIALTAMLPFTSFILALSFIFGTAARTAFESLLFLFVTHPYDAGDRVVIDAQNLLVEEVGVLTTVFKRMDGQLIYAPNTLVSQKLITNLRRSSDQSEAIEVQIDFNTPEDRIRLLRERLVEFVKSEPREFVGTCDVHIADIENVNKVKLNVILKHKGNWQDGSKRWGRRTMFMYALKHHLSELGIKYLTPPQHKIDGPPAAGGPTAPTAAIVPLVTVEHSNSAPRSAAGGSGGGESDRLAQSVAIAQQTFAGASMF</sequence>
<keyword evidence="2 7" id="KW-0812">Transmembrane</keyword>
<dbReference type="GO" id="GO:0016020">
    <property type="term" value="C:membrane"/>
    <property type="evidence" value="ECO:0007669"/>
    <property type="project" value="UniProtKB-SubCell"/>
</dbReference>
<keyword evidence="5 7" id="KW-0472">Membrane</keyword>
<evidence type="ECO:0000256" key="7">
    <source>
        <dbReference type="SAM" id="Phobius"/>
    </source>
</evidence>
<feature type="compositionally biased region" description="Low complexity" evidence="6">
    <location>
        <begin position="608"/>
        <end position="623"/>
    </location>
</feature>
<feature type="compositionally biased region" description="Polar residues" evidence="6">
    <location>
        <begin position="553"/>
        <end position="578"/>
    </location>
</feature>
<evidence type="ECO:0000256" key="3">
    <source>
        <dbReference type="ARBA" id="ARBA00022837"/>
    </source>
</evidence>
<feature type="compositionally biased region" description="Low complexity" evidence="6">
    <location>
        <begin position="53"/>
        <end position="71"/>
    </location>
</feature>
<feature type="transmembrane region" description="Helical" evidence="7">
    <location>
        <begin position="259"/>
        <end position="281"/>
    </location>
</feature>
<dbReference type="SUPFAM" id="SSF47473">
    <property type="entry name" value="EF-hand"/>
    <property type="match status" value="1"/>
</dbReference>
<evidence type="ECO:0000259" key="8">
    <source>
        <dbReference type="PROSITE" id="PS50222"/>
    </source>
</evidence>
<feature type="transmembrane region" description="Helical" evidence="7">
    <location>
        <begin position="791"/>
        <end position="815"/>
    </location>
</feature>
<keyword evidence="4 7" id="KW-1133">Transmembrane helix</keyword>
<evidence type="ECO:0000256" key="2">
    <source>
        <dbReference type="ARBA" id="ARBA00022692"/>
    </source>
</evidence>
<dbReference type="GO" id="GO:0005509">
    <property type="term" value="F:calcium ion binding"/>
    <property type="evidence" value="ECO:0007669"/>
    <property type="project" value="InterPro"/>
</dbReference>
<dbReference type="PANTHER" id="PTHR31323">
    <property type="entry name" value="MECHANOSENSITIVE ION CHANNEL PROTEIN MSY2"/>
    <property type="match status" value="1"/>
</dbReference>
<dbReference type="Pfam" id="PF25886">
    <property type="entry name" value="Msy1"/>
    <property type="match status" value="1"/>
</dbReference>
<dbReference type="InterPro" id="IPR010920">
    <property type="entry name" value="LSM_dom_sf"/>
</dbReference>
<dbReference type="PANTHER" id="PTHR31323:SF1">
    <property type="entry name" value="MECHANOSENSITIVE ION CHANNEL PROTEIN"/>
    <property type="match status" value="1"/>
</dbReference>
<evidence type="ECO:0000313" key="10">
    <source>
        <dbReference type="Proteomes" id="UP001212152"/>
    </source>
</evidence>
<proteinExistence type="predicted"/>
<dbReference type="InterPro" id="IPR058650">
    <property type="entry name" value="Msy1/2-like"/>
</dbReference>
<evidence type="ECO:0000256" key="5">
    <source>
        <dbReference type="ARBA" id="ARBA00023136"/>
    </source>
</evidence>
<dbReference type="Gene3D" id="1.10.238.10">
    <property type="entry name" value="EF-hand"/>
    <property type="match status" value="1"/>
</dbReference>
<organism evidence="9 10">
    <name type="scientific">Geranomyces variabilis</name>
    <dbReference type="NCBI Taxonomy" id="109894"/>
    <lineage>
        <taxon>Eukaryota</taxon>
        <taxon>Fungi</taxon>
        <taxon>Fungi incertae sedis</taxon>
        <taxon>Chytridiomycota</taxon>
        <taxon>Chytridiomycota incertae sedis</taxon>
        <taxon>Chytridiomycetes</taxon>
        <taxon>Spizellomycetales</taxon>
        <taxon>Powellomycetaceae</taxon>
        <taxon>Geranomyces</taxon>
    </lineage>
</organism>
<dbReference type="InterPro" id="IPR002048">
    <property type="entry name" value="EF_hand_dom"/>
</dbReference>
<comment type="subcellular location">
    <subcellularLocation>
        <location evidence="1">Membrane</location>
    </subcellularLocation>
</comment>
<dbReference type="GO" id="GO:0005262">
    <property type="term" value="F:calcium channel activity"/>
    <property type="evidence" value="ECO:0007669"/>
    <property type="project" value="TreeGrafter"/>
</dbReference>
<evidence type="ECO:0000256" key="6">
    <source>
        <dbReference type="SAM" id="MobiDB-lite"/>
    </source>
</evidence>
<gene>
    <name evidence="9" type="ORF">HDU87_003247</name>
</gene>
<feature type="compositionally biased region" description="Polar residues" evidence="6">
    <location>
        <begin position="349"/>
        <end position="361"/>
    </location>
</feature>
<protein>
    <recommendedName>
        <fullName evidence="8">EF-hand domain-containing protein</fullName>
    </recommendedName>
</protein>
<evidence type="ECO:0000256" key="1">
    <source>
        <dbReference type="ARBA" id="ARBA00004370"/>
    </source>
</evidence>
<reference evidence="9" key="1">
    <citation type="submission" date="2020-05" db="EMBL/GenBank/DDBJ databases">
        <title>Phylogenomic resolution of chytrid fungi.</title>
        <authorList>
            <person name="Stajich J.E."/>
            <person name="Amses K."/>
            <person name="Simmons R."/>
            <person name="Seto K."/>
            <person name="Myers J."/>
            <person name="Bonds A."/>
            <person name="Quandt C.A."/>
            <person name="Barry K."/>
            <person name="Liu P."/>
            <person name="Grigoriev I."/>
            <person name="Longcore J.E."/>
            <person name="James T.Y."/>
        </authorList>
    </citation>
    <scope>NUCLEOTIDE SEQUENCE</scope>
    <source>
        <strain evidence="9">JEL0379</strain>
    </source>
</reference>
<feature type="region of interest" description="Disordered" evidence="6">
    <location>
        <begin position="327"/>
        <end position="668"/>
    </location>
</feature>
<comment type="caution">
    <text evidence="9">The sequence shown here is derived from an EMBL/GenBank/DDBJ whole genome shotgun (WGS) entry which is preliminary data.</text>
</comment>
<feature type="transmembrane region" description="Helical" evidence="7">
    <location>
        <begin position="821"/>
        <end position="845"/>
    </location>
</feature>
<dbReference type="Gene3D" id="2.30.30.60">
    <property type="match status" value="1"/>
</dbReference>
<evidence type="ECO:0000256" key="4">
    <source>
        <dbReference type="ARBA" id="ARBA00022989"/>
    </source>
</evidence>
<dbReference type="Pfam" id="PF00924">
    <property type="entry name" value="MS_channel_2nd"/>
    <property type="match status" value="1"/>
</dbReference>
<dbReference type="PROSITE" id="PS00018">
    <property type="entry name" value="EF_HAND_1"/>
    <property type="match status" value="1"/>
</dbReference>